<dbReference type="InterPro" id="IPR000073">
    <property type="entry name" value="AB_hydrolase_1"/>
</dbReference>
<gene>
    <name evidence="2" type="ORF">FK256_04865</name>
</gene>
<dbReference type="SUPFAM" id="SSF53474">
    <property type="entry name" value="alpha/beta-Hydrolases"/>
    <property type="match status" value="1"/>
</dbReference>
<feature type="domain" description="AB hydrolase-1" evidence="1">
    <location>
        <begin position="83"/>
        <end position="191"/>
    </location>
</feature>
<name>A0A508ACT0_9ACTO</name>
<dbReference type="Gene3D" id="3.40.50.1820">
    <property type="entry name" value="alpha/beta hydrolase"/>
    <property type="match status" value="1"/>
</dbReference>
<dbReference type="InterPro" id="IPR029058">
    <property type="entry name" value="AB_hydrolase_fold"/>
</dbReference>
<dbReference type="PANTHER" id="PTHR43798">
    <property type="entry name" value="MONOACYLGLYCEROL LIPASE"/>
    <property type="match status" value="1"/>
</dbReference>
<evidence type="ECO:0000313" key="2">
    <source>
        <dbReference type="EMBL" id="TQD43642.1"/>
    </source>
</evidence>
<keyword evidence="2" id="KW-0378">Hydrolase</keyword>
<proteinExistence type="predicted"/>
<dbReference type="EMBL" id="VICB01000005">
    <property type="protein sequence ID" value="TQD43642.1"/>
    <property type="molecule type" value="Genomic_DNA"/>
</dbReference>
<comment type="caution">
    <text evidence="2">The sequence shown here is derived from an EMBL/GenBank/DDBJ whole genome shotgun (WGS) entry which is preliminary data.</text>
</comment>
<dbReference type="AlphaFoldDB" id="A0A508ACT0"/>
<evidence type="ECO:0000313" key="3">
    <source>
        <dbReference type="Proteomes" id="UP000319010"/>
    </source>
</evidence>
<organism evidence="2 3">
    <name type="scientific">Actinomyces johnsonii</name>
    <dbReference type="NCBI Taxonomy" id="544581"/>
    <lineage>
        <taxon>Bacteria</taxon>
        <taxon>Bacillati</taxon>
        <taxon>Actinomycetota</taxon>
        <taxon>Actinomycetes</taxon>
        <taxon>Actinomycetales</taxon>
        <taxon>Actinomycetaceae</taxon>
        <taxon>Actinomyces</taxon>
    </lineage>
</organism>
<protein>
    <submittedName>
        <fullName evidence="2">Alpha/beta hydrolase</fullName>
    </submittedName>
</protein>
<dbReference type="InterPro" id="IPR050266">
    <property type="entry name" value="AB_hydrolase_sf"/>
</dbReference>
<dbReference type="Proteomes" id="UP000319010">
    <property type="component" value="Unassembled WGS sequence"/>
</dbReference>
<evidence type="ECO:0000259" key="1">
    <source>
        <dbReference type="Pfam" id="PF00561"/>
    </source>
</evidence>
<dbReference type="GO" id="GO:0016020">
    <property type="term" value="C:membrane"/>
    <property type="evidence" value="ECO:0007669"/>
    <property type="project" value="TreeGrafter"/>
</dbReference>
<sequence>MTRLLVIGLALVGVVSIGRTVMGPADVGHFRTVEGREEYVGYYQRAMGSMPAPSSVQDIPTDFGTVRVYIWDAGNAAADRDSYPIVLLPGRSSGVPMWSANVSALIHSRQVIAFDALGDAGLSVQSAPLTSMGDQAAWIDQVVTAVAPRGVHLVGHSFSGATATAYARLHPQRVRSLTLLEPVFTFAYPPVAKLGWVTIAALPGLPESLRNKALGRIAGEDSAGSDPLALMIKAGSEHFDANLPTPSPLTKEEAESLTMPVYVAIAGKESLAGGRDAAERAEELLPGARVQIWKDATHSLPMQEAEPLTQVLEPFWHQAESAR</sequence>
<dbReference type="RefSeq" id="WP_141423926.1">
    <property type="nucleotide sequence ID" value="NZ_JASPFB010000002.1"/>
</dbReference>
<accession>A0A508ACT0</accession>
<dbReference type="PANTHER" id="PTHR43798:SF33">
    <property type="entry name" value="HYDROLASE, PUTATIVE (AFU_ORTHOLOGUE AFUA_2G14860)-RELATED"/>
    <property type="match status" value="1"/>
</dbReference>
<reference evidence="2 3" key="1">
    <citation type="submission" date="2019-06" db="EMBL/GenBank/DDBJ databases">
        <title>Draft genome sequence of Actinomyces johnsonii CCUG 34287T.</title>
        <authorList>
            <person name="Salva-Serra F."/>
            <person name="Cardew S."/>
            <person name="Moore E."/>
        </authorList>
    </citation>
    <scope>NUCLEOTIDE SEQUENCE [LARGE SCALE GENOMIC DNA]</scope>
    <source>
        <strain evidence="2 3">CCUG 34287</strain>
    </source>
</reference>
<dbReference type="GO" id="GO:0016787">
    <property type="term" value="F:hydrolase activity"/>
    <property type="evidence" value="ECO:0007669"/>
    <property type="project" value="UniProtKB-KW"/>
</dbReference>
<dbReference type="Pfam" id="PF00561">
    <property type="entry name" value="Abhydrolase_1"/>
    <property type="match status" value="1"/>
</dbReference>
<dbReference type="PRINTS" id="PR00111">
    <property type="entry name" value="ABHYDROLASE"/>
</dbReference>